<keyword evidence="5" id="KW-0256">Endoplasmic reticulum</keyword>
<evidence type="ECO:0000256" key="8">
    <source>
        <dbReference type="ARBA" id="ARBA00042574"/>
    </source>
</evidence>
<feature type="region of interest" description="Disordered" evidence="11">
    <location>
        <begin position="125"/>
        <end position="149"/>
    </location>
</feature>
<evidence type="ECO:0000256" key="11">
    <source>
        <dbReference type="SAM" id="MobiDB-lite"/>
    </source>
</evidence>
<protein>
    <recommendedName>
        <fullName evidence="7">EGF domain-specific O-linked N-acetylglucosamine transferase</fullName>
        <ecNumber evidence="1">2.4.1.255</ecNumber>
    </recommendedName>
    <alternativeName>
        <fullName evidence="8">Extracellular O-linked N-acetylglucosamine transferase</fullName>
    </alternativeName>
</protein>
<evidence type="ECO:0000313" key="14">
    <source>
        <dbReference type="Proteomes" id="UP000294003"/>
    </source>
</evidence>
<dbReference type="InterPro" id="IPR049625">
    <property type="entry name" value="Glyco_transf_61_cat"/>
</dbReference>
<feature type="compositionally biased region" description="Basic and acidic residues" evidence="11">
    <location>
        <begin position="130"/>
        <end position="142"/>
    </location>
</feature>
<proteinExistence type="predicted"/>
<accession>A0ABY0H6T0</accession>
<reference evidence="13 14" key="1">
    <citation type="submission" date="2018-06" db="EMBL/GenBank/DDBJ databases">
        <title>Complete Genomes of Monosporascus.</title>
        <authorList>
            <person name="Robinson A.J."/>
            <person name="Natvig D.O."/>
        </authorList>
    </citation>
    <scope>NUCLEOTIDE SEQUENCE [LARGE SCALE GENOMIC DNA]</scope>
    <source>
        <strain evidence="13 14">CBS 609.92</strain>
    </source>
</reference>
<evidence type="ECO:0000313" key="13">
    <source>
        <dbReference type="EMBL" id="RYO86386.1"/>
    </source>
</evidence>
<feature type="compositionally biased region" description="Basic and acidic residues" evidence="11">
    <location>
        <begin position="447"/>
        <end position="463"/>
    </location>
</feature>
<evidence type="ECO:0000256" key="6">
    <source>
        <dbReference type="ARBA" id="ARBA00023180"/>
    </source>
</evidence>
<dbReference type="Proteomes" id="UP000294003">
    <property type="component" value="Unassembled WGS sequence"/>
</dbReference>
<evidence type="ECO:0000256" key="9">
    <source>
        <dbReference type="ARBA" id="ARBA00048317"/>
    </source>
</evidence>
<dbReference type="PANTHER" id="PTHR20961:SF148">
    <property type="entry name" value="EGF DOMAIN-SPECIFIC O-LINKED N-ACETYLGLUCOSAMINE TRANSFERASE"/>
    <property type="match status" value="1"/>
</dbReference>
<organism evidence="13 14">
    <name type="scientific">Monosporascus cannonballus</name>
    <dbReference type="NCBI Taxonomy" id="155416"/>
    <lineage>
        <taxon>Eukaryota</taxon>
        <taxon>Fungi</taxon>
        <taxon>Dikarya</taxon>
        <taxon>Ascomycota</taxon>
        <taxon>Pezizomycotina</taxon>
        <taxon>Sordariomycetes</taxon>
        <taxon>Xylariomycetidae</taxon>
        <taxon>Xylariales</taxon>
        <taxon>Xylariales incertae sedis</taxon>
        <taxon>Monosporascus</taxon>
    </lineage>
</organism>
<dbReference type="EMBL" id="QJNS01000117">
    <property type="protein sequence ID" value="RYO86386.1"/>
    <property type="molecule type" value="Genomic_DNA"/>
</dbReference>
<dbReference type="InterPro" id="IPR007657">
    <property type="entry name" value="Glycosyltransferase_61"/>
</dbReference>
<keyword evidence="14" id="KW-1185">Reference proteome</keyword>
<dbReference type="EC" id="2.4.1.255" evidence="1"/>
<comment type="catalytic activity">
    <reaction evidence="9">
        <text>L-seryl-[protein] + UDP-N-acetyl-alpha-D-glucosamine = 3-O-(N-acetyl-beta-D-glucosaminyl)-L-seryl-[protein] + UDP + H(+)</text>
        <dbReference type="Rhea" id="RHEA:48904"/>
        <dbReference type="Rhea" id="RHEA-COMP:9863"/>
        <dbReference type="Rhea" id="RHEA-COMP:12251"/>
        <dbReference type="ChEBI" id="CHEBI:15378"/>
        <dbReference type="ChEBI" id="CHEBI:29999"/>
        <dbReference type="ChEBI" id="CHEBI:57705"/>
        <dbReference type="ChEBI" id="CHEBI:58223"/>
        <dbReference type="ChEBI" id="CHEBI:90838"/>
        <dbReference type="EC" id="2.4.1.255"/>
    </reaction>
</comment>
<keyword evidence="3" id="KW-0808">Transferase</keyword>
<dbReference type="Pfam" id="PF04577">
    <property type="entry name" value="Glyco_transf_61"/>
    <property type="match status" value="1"/>
</dbReference>
<feature type="region of interest" description="Disordered" evidence="11">
    <location>
        <begin position="421"/>
        <end position="475"/>
    </location>
</feature>
<gene>
    <name evidence="13" type="ORF">DL762_004802</name>
</gene>
<evidence type="ECO:0000256" key="3">
    <source>
        <dbReference type="ARBA" id="ARBA00022679"/>
    </source>
</evidence>
<sequence length="514" mass="58324">MAVNLLHPEYYPTTDADNACPRFSFTYFNEFHAHAASYCEPGSRANLTCFHRDSGFDSKTDSFCFAQGAALNVEHGKFQLDCKLRQFSKQEEEDGLLPFGRLPGYWYETGPSNVFALAIDVQKSKPHPAGGEKEREKEKPQEASESFQQNMNSTVAPPKTLLLLKREGEANPWHSLMEVFSTYMSFDILRMQGSSPGDNAPLFRDPGDSDDTQVVILDDRDDGPYFGLWTLFARRKPLRLGELLGDPSTANSLKDVDLIIPLAGSSNPFWKDDEQAQQCNGAPMLNVFSRRVLDFYGIKDPPIRKNDKPIVVTFVNRRENRRLQNQRFLLAELQRRNSRINVQMVNFASITFSEQLRLARETDVLVGAHGAGLTHSLFMRRGAGAVVEIQPEGLDHNGFRNVAGMLGLGYYRVHASTIPPEEWREGEEEEEDAQPKGENNPSRRTGNRKDRGAIRQNKDDKKSGKNTAAAGSSIRKRDEWHWRDIDIEESRFFDVVEAAIRFMYTKGPWNYDVN</sequence>
<evidence type="ECO:0000256" key="7">
    <source>
        <dbReference type="ARBA" id="ARBA00040944"/>
    </source>
</evidence>
<keyword evidence="6" id="KW-0325">Glycoprotein</keyword>
<keyword evidence="2" id="KW-0328">Glycosyltransferase</keyword>
<comment type="catalytic activity">
    <reaction evidence="10">
        <text>L-threonyl-[protein] + UDP-N-acetyl-alpha-D-glucosamine = 3-O-(N-acetyl-beta-D-glucosaminyl)-L-threonyl-[protein] + UDP + H(+)</text>
        <dbReference type="Rhea" id="RHEA:48908"/>
        <dbReference type="Rhea" id="RHEA-COMP:11060"/>
        <dbReference type="Rhea" id="RHEA-COMP:12252"/>
        <dbReference type="ChEBI" id="CHEBI:15378"/>
        <dbReference type="ChEBI" id="CHEBI:30013"/>
        <dbReference type="ChEBI" id="CHEBI:57705"/>
        <dbReference type="ChEBI" id="CHEBI:58223"/>
        <dbReference type="ChEBI" id="CHEBI:90840"/>
        <dbReference type="EC" id="2.4.1.255"/>
    </reaction>
</comment>
<evidence type="ECO:0000256" key="1">
    <source>
        <dbReference type="ARBA" id="ARBA00011970"/>
    </source>
</evidence>
<evidence type="ECO:0000256" key="5">
    <source>
        <dbReference type="ARBA" id="ARBA00022824"/>
    </source>
</evidence>
<name>A0ABY0H6T0_9PEZI</name>
<comment type="caution">
    <text evidence="13">The sequence shown here is derived from an EMBL/GenBank/DDBJ whole genome shotgun (WGS) entry which is preliminary data.</text>
</comment>
<feature type="domain" description="Glycosyltransferase 61 catalytic" evidence="12">
    <location>
        <begin position="305"/>
        <end position="385"/>
    </location>
</feature>
<evidence type="ECO:0000256" key="10">
    <source>
        <dbReference type="ARBA" id="ARBA00049432"/>
    </source>
</evidence>
<dbReference type="PANTHER" id="PTHR20961">
    <property type="entry name" value="GLYCOSYLTRANSFERASE"/>
    <property type="match status" value="1"/>
</dbReference>
<evidence type="ECO:0000259" key="12">
    <source>
        <dbReference type="Pfam" id="PF04577"/>
    </source>
</evidence>
<evidence type="ECO:0000256" key="2">
    <source>
        <dbReference type="ARBA" id="ARBA00022676"/>
    </source>
</evidence>
<evidence type="ECO:0000256" key="4">
    <source>
        <dbReference type="ARBA" id="ARBA00022729"/>
    </source>
</evidence>
<keyword evidence="4" id="KW-0732">Signal</keyword>